<dbReference type="AlphaFoldDB" id="V4UI65"/>
<sequence length="99" mass="10999">MAFMISKAETSFSDAEKASLNHSEEKDNITRQLYLRSSSTSRDSSSSTTTGVLDRKVVLKRIRHHRSLNKVKSAFQALASSSGSGQHEHQWLDDAFSSP</sequence>
<evidence type="ECO:0000313" key="3">
    <source>
        <dbReference type="Proteomes" id="UP000030687"/>
    </source>
</evidence>
<proteinExistence type="predicted"/>
<gene>
    <name evidence="2" type="ORF">CICLE_v10026829mg</name>
</gene>
<dbReference type="EMBL" id="KI536925">
    <property type="protein sequence ID" value="ESR39034.1"/>
    <property type="molecule type" value="Genomic_DNA"/>
</dbReference>
<feature type="compositionally biased region" description="Basic and acidic residues" evidence="1">
    <location>
        <begin position="14"/>
        <end position="29"/>
    </location>
</feature>
<dbReference type="KEGG" id="cic:CICLE_v10026829mg"/>
<evidence type="ECO:0000256" key="1">
    <source>
        <dbReference type="SAM" id="MobiDB-lite"/>
    </source>
</evidence>
<protein>
    <submittedName>
        <fullName evidence="2">Uncharacterized protein</fullName>
    </submittedName>
</protein>
<accession>V4UI65</accession>
<dbReference type="eggNOG" id="ENOG502SCGT">
    <property type="taxonomic scope" value="Eukaryota"/>
</dbReference>
<dbReference type="InParanoid" id="V4UI65"/>
<keyword evidence="3" id="KW-1185">Reference proteome</keyword>
<dbReference type="Gramene" id="ESR39034">
    <property type="protein sequence ID" value="ESR39034"/>
    <property type="gene ID" value="CICLE_v10026829mg"/>
</dbReference>
<feature type="region of interest" description="Disordered" evidence="1">
    <location>
        <begin position="78"/>
        <end position="99"/>
    </location>
</feature>
<dbReference type="PANTHER" id="PTHR35324">
    <property type="entry name" value="BNAA08G03750D PROTEIN"/>
    <property type="match status" value="1"/>
</dbReference>
<feature type="compositionally biased region" description="Low complexity" evidence="1">
    <location>
        <begin position="36"/>
        <end position="50"/>
    </location>
</feature>
<reference evidence="2 3" key="1">
    <citation type="submission" date="2013-10" db="EMBL/GenBank/DDBJ databases">
        <authorList>
            <consortium name="International Citrus Genome Consortium"/>
            <person name="Jenkins J."/>
            <person name="Schmutz J."/>
            <person name="Prochnik S."/>
            <person name="Rokhsar D."/>
            <person name="Gmitter F."/>
            <person name="Ollitrault P."/>
            <person name="Machado M."/>
            <person name="Talon M."/>
            <person name="Wincker P."/>
            <person name="Jaillon O."/>
            <person name="Morgante M."/>
        </authorList>
    </citation>
    <scope>NUCLEOTIDE SEQUENCE</scope>
    <source>
        <strain evidence="3">cv. Clemenules</strain>
    </source>
</reference>
<name>V4UI65_CITCL</name>
<feature type="region of interest" description="Disordered" evidence="1">
    <location>
        <begin position="1"/>
        <end position="51"/>
    </location>
</feature>
<evidence type="ECO:0000313" key="2">
    <source>
        <dbReference type="EMBL" id="ESR39034.1"/>
    </source>
</evidence>
<organism evidence="2 3">
    <name type="scientific">Citrus clementina</name>
    <name type="common">Clementine</name>
    <name type="synonym">Citrus deliciosa x Citrus sinensis</name>
    <dbReference type="NCBI Taxonomy" id="85681"/>
    <lineage>
        <taxon>Eukaryota</taxon>
        <taxon>Viridiplantae</taxon>
        <taxon>Streptophyta</taxon>
        <taxon>Embryophyta</taxon>
        <taxon>Tracheophyta</taxon>
        <taxon>Spermatophyta</taxon>
        <taxon>Magnoliopsida</taxon>
        <taxon>eudicotyledons</taxon>
        <taxon>Gunneridae</taxon>
        <taxon>Pentapetalae</taxon>
        <taxon>rosids</taxon>
        <taxon>malvids</taxon>
        <taxon>Sapindales</taxon>
        <taxon>Rutaceae</taxon>
        <taxon>Aurantioideae</taxon>
        <taxon>Citrus</taxon>
    </lineage>
</organism>
<dbReference type="PANTHER" id="PTHR35324:SF5">
    <property type="entry name" value="BHLH DOMAIN-CONTAINING PROTEIN"/>
    <property type="match status" value="1"/>
</dbReference>
<dbReference type="Proteomes" id="UP000030687">
    <property type="component" value="Unassembled WGS sequence"/>
</dbReference>
<dbReference type="OMA" id="AFMISKA"/>